<feature type="domain" description="AGC-kinase C-terminal" evidence="23">
    <location>
        <begin position="347"/>
        <end position="417"/>
    </location>
</feature>
<feature type="domain" description="CRIB" evidence="21">
    <location>
        <begin position="1562"/>
        <end position="1575"/>
    </location>
</feature>
<organism evidence="24 25">
    <name type="scientific">Bugula neritina</name>
    <name type="common">Brown bryozoan</name>
    <name type="synonym">Sertularia neritina</name>
    <dbReference type="NCBI Taxonomy" id="10212"/>
    <lineage>
        <taxon>Eukaryota</taxon>
        <taxon>Metazoa</taxon>
        <taxon>Spiralia</taxon>
        <taxon>Lophotrochozoa</taxon>
        <taxon>Bryozoa</taxon>
        <taxon>Gymnolaemata</taxon>
        <taxon>Cheilostomatida</taxon>
        <taxon>Flustrina</taxon>
        <taxon>Buguloidea</taxon>
        <taxon>Bugulidae</taxon>
        <taxon>Bugula</taxon>
    </lineage>
</organism>
<dbReference type="Pfam" id="PF00433">
    <property type="entry name" value="Pkinase_C"/>
    <property type="match status" value="1"/>
</dbReference>
<evidence type="ECO:0000313" key="24">
    <source>
        <dbReference type="EMBL" id="KAF6034304.1"/>
    </source>
</evidence>
<dbReference type="FunFam" id="1.10.510.10:FF:000014">
    <property type="entry name" value="Non-specific serine/threonine protein kinase"/>
    <property type="match status" value="1"/>
</dbReference>
<feature type="binding site" evidence="15">
    <location>
        <position position="109"/>
    </location>
    <ligand>
        <name>ATP</name>
        <dbReference type="ChEBI" id="CHEBI:30616"/>
    </ligand>
</feature>
<feature type="coiled-coil region" evidence="16">
    <location>
        <begin position="437"/>
        <end position="809"/>
    </location>
</feature>
<dbReference type="InterPro" id="IPR017441">
    <property type="entry name" value="Protein_kinase_ATP_BS"/>
</dbReference>
<evidence type="ECO:0000259" key="21">
    <source>
        <dbReference type="PROSITE" id="PS50108"/>
    </source>
</evidence>
<dbReference type="PROSITE" id="PS00108">
    <property type="entry name" value="PROTEIN_KINASE_ST"/>
    <property type="match status" value="1"/>
</dbReference>
<comment type="caution">
    <text evidence="24">The sequence shown here is derived from an EMBL/GenBank/DDBJ whole genome shotgun (WGS) entry which is preliminary data.</text>
</comment>
<dbReference type="PROSITE" id="PS00479">
    <property type="entry name" value="ZF_DAG_PE_1"/>
    <property type="match status" value="1"/>
</dbReference>
<feature type="domain" description="PH" evidence="18">
    <location>
        <begin position="1085"/>
        <end position="1205"/>
    </location>
</feature>
<evidence type="ECO:0000256" key="8">
    <source>
        <dbReference type="ARBA" id="ARBA00022771"/>
    </source>
</evidence>
<dbReference type="Gene3D" id="3.30.60.20">
    <property type="match status" value="1"/>
</dbReference>
<evidence type="ECO:0000259" key="19">
    <source>
        <dbReference type="PROSITE" id="PS50011"/>
    </source>
</evidence>
<dbReference type="PROSITE" id="PS51285">
    <property type="entry name" value="AGC_KINASE_CTER"/>
    <property type="match status" value="1"/>
</dbReference>
<dbReference type="PROSITE" id="PS50108">
    <property type="entry name" value="CRIB"/>
    <property type="match status" value="1"/>
</dbReference>
<evidence type="ECO:0000313" key="25">
    <source>
        <dbReference type="Proteomes" id="UP000593567"/>
    </source>
</evidence>
<dbReference type="GO" id="GO:0031032">
    <property type="term" value="P:actomyosin structure organization"/>
    <property type="evidence" value="ECO:0007669"/>
    <property type="project" value="TreeGrafter"/>
</dbReference>
<dbReference type="InterPro" id="IPR011009">
    <property type="entry name" value="Kinase-like_dom_sf"/>
</dbReference>
<dbReference type="SMART" id="SM00109">
    <property type="entry name" value="C1"/>
    <property type="match status" value="1"/>
</dbReference>
<dbReference type="OrthoDB" id="10047816at2759"/>
<dbReference type="Pfam" id="PF25346">
    <property type="entry name" value="PH_MRCK"/>
    <property type="match status" value="1"/>
</dbReference>
<dbReference type="Pfam" id="PF00780">
    <property type="entry name" value="CNH"/>
    <property type="match status" value="1"/>
</dbReference>
<dbReference type="Gene3D" id="1.10.510.10">
    <property type="entry name" value="Transferase(Phosphotransferase) domain 1"/>
    <property type="match status" value="1"/>
</dbReference>
<evidence type="ECO:0000256" key="14">
    <source>
        <dbReference type="ARBA" id="ARBA00048679"/>
    </source>
</evidence>
<dbReference type="SMART" id="SM00133">
    <property type="entry name" value="S_TK_X"/>
    <property type="match status" value="1"/>
</dbReference>
<evidence type="ECO:0000256" key="12">
    <source>
        <dbReference type="ARBA" id="ARBA00023054"/>
    </source>
</evidence>
<keyword evidence="10" id="KW-0862">Zinc</keyword>
<dbReference type="CDD" id="cd05597">
    <property type="entry name" value="STKc_DMPK_like"/>
    <property type="match status" value="1"/>
</dbReference>
<protein>
    <recommendedName>
        <fullName evidence="2">non-specific serine/threonine protein kinase</fullName>
        <ecNumber evidence="2">2.7.11.1</ecNumber>
    </recommendedName>
</protein>
<feature type="region of interest" description="Disordered" evidence="17">
    <location>
        <begin position="1595"/>
        <end position="1668"/>
    </location>
</feature>
<dbReference type="SMART" id="SM00036">
    <property type="entry name" value="CNH"/>
    <property type="match status" value="1"/>
</dbReference>
<dbReference type="PANTHER" id="PTHR22988">
    <property type="entry name" value="MYOTONIC DYSTROPHY S/T KINASE-RELATED"/>
    <property type="match status" value="1"/>
</dbReference>
<dbReference type="PROSITE" id="PS50003">
    <property type="entry name" value="PH_DOMAIN"/>
    <property type="match status" value="1"/>
</dbReference>
<keyword evidence="12 16" id="KW-0175">Coiled coil</keyword>
<evidence type="ECO:0000259" key="22">
    <source>
        <dbReference type="PROSITE" id="PS50219"/>
    </source>
</evidence>
<evidence type="ECO:0000256" key="6">
    <source>
        <dbReference type="ARBA" id="ARBA00022723"/>
    </source>
</evidence>
<dbReference type="SUPFAM" id="SSF57889">
    <property type="entry name" value="Cysteine-rich domain"/>
    <property type="match status" value="1"/>
</dbReference>
<dbReference type="CDD" id="cd01243">
    <property type="entry name" value="PH_MRCK"/>
    <property type="match status" value="1"/>
</dbReference>
<keyword evidence="9" id="KW-0418">Kinase</keyword>
<dbReference type="CDD" id="cd20809">
    <property type="entry name" value="C1_MRCK"/>
    <property type="match status" value="1"/>
</dbReference>
<feature type="compositionally biased region" description="Polar residues" evidence="17">
    <location>
        <begin position="965"/>
        <end position="976"/>
    </location>
</feature>
<reference evidence="24" key="1">
    <citation type="submission" date="2020-06" db="EMBL/GenBank/DDBJ databases">
        <title>Draft genome of Bugula neritina, a colonial animal packing powerful symbionts and potential medicines.</title>
        <authorList>
            <person name="Rayko M."/>
        </authorList>
    </citation>
    <scope>NUCLEOTIDE SEQUENCE [LARGE SCALE GENOMIC DNA]</scope>
    <source>
        <strain evidence="24">Kwan_BN1</strain>
    </source>
</reference>
<dbReference type="EMBL" id="VXIV02001105">
    <property type="protein sequence ID" value="KAF6034304.1"/>
    <property type="molecule type" value="Genomic_DNA"/>
</dbReference>
<evidence type="ECO:0000256" key="17">
    <source>
        <dbReference type="SAM" id="MobiDB-lite"/>
    </source>
</evidence>
<dbReference type="GO" id="GO:0005856">
    <property type="term" value="C:cytoskeleton"/>
    <property type="evidence" value="ECO:0007669"/>
    <property type="project" value="TreeGrafter"/>
</dbReference>
<dbReference type="SMART" id="SM00220">
    <property type="entry name" value="S_TKc"/>
    <property type="match status" value="1"/>
</dbReference>
<accession>A0A7J7K8P2</accession>
<feature type="region of interest" description="Disordered" evidence="17">
    <location>
        <begin position="921"/>
        <end position="1000"/>
    </location>
</feature>
<evidence type="ECO:0000256" key="5">
    <source>
        <dbReference type="ARBA" id="ARBA00022679"/>
    </source>
</evidence>
<evidence type="ECO:0000256" key="13">
    <source>
        <dbReference type="ARBA" id="ARBA00047899"/>
    </source>
</evidence>
<keyword evidence="25" id="KW-1185">Reference proteome</keyword>
<dbReference type="InterPro" id="IPR000961">
    <property type="entry name" value="AGC-kinase_C"/>
</dbReference>
<dbReference type="InterPro" id="IPR000095">
    <property type="entry name" value="CRIB_dom"/>
</dbReference>
<feature type="domain" description="CNH" evidence="22">
    <location>
        <begin position="1231"/>
        <end position="1504"/>
    </location>
</feature>
<evidence type="ECO:0000259" key="23">
    <source>
        <dbReference type="PROSITE" id="PS51285"/>
    </source>
</evidence>
<gene>
    <name evidence="24" type="ORF">EB796_007387</name>
</gene>
<keyword evidence="4" id="KW-0597">Phosphoprotein</keyword>
<evidence type="ECO:0000256" key="4">
    <source>
        <dbReference type="ARBA" id="ARBA00022553"/>
    </source>
</evidence>
<keyword evidence="7 15" id="KW-0547">Nucleotide-binding</keyword>
<evidence type="ECO:0000256" key="9">
    <source>
        <dbReference type="ARBA" id="ARBA00022777"/>
    </source>
</evidence>
<comment type="catalytic activity">
    <reaction evidence="13">
        <text>L-threonyl-[protein] + ATP = O-phospho-L-threonyl-[protein] + ADP + H(+)</text>
        <dbReference type="Rhea" id="RHEA:46608"/>
        <dbReference type="Rhea" id="RHEA-COMP:11060"/>
        <dbReference type="Rhea" id="RHEA-COMP:11605"/>
        <dbReference type="ChEBI" id="CHEBI:15378"/>
        <dbReference type="ChEBI" id="CHEBI:30013"/>
        <dbReference type="ChEBI" id="CHEBI:30616"/>
        <dbReference type="ChEBI" id="CHEBI:61977"/>
        <dbReference type="ChEBI" id="CHEBI:456216"/>
        <dbReference type="EC" id="2.7.11.1"/>
    </reaction>
</comment>
<evidence type="ECO:0000256" key="10">
    <source>
        <dbReference type="ARBA" id="ARBA00022833"/>
    </source>
</evidence>
<keyword evidence="8" id="KW-0863">Zinc-finger</keyword>
<feature type="compositionally biased region" description="Low complexity" evidence="17">
    <location>
        <begin position="1639"/>
        <end position="1655"/>
    </location>
</feature>
<dbReference type="InterPro" id="IPR017892">
    <property type="entry name" value="Pkinase_C"/>
</dbReference>
<dbReference type="PROSITE" id="PS50081">
    <property type="entry name" value="ZF_DAG_PE_2"/>
    <property type="match status" value="1"/>
</dbReference>
<dbReference type="Pfam" id="PF00069">
    <property type="entry name" value="Pkinase"/>
    <property type="match status" value="1"/>
</dbReference>
<evidence type="ECO:0000259" key="20">
    <source>
        <dbReference type="PROSITE" id="PS50081"/>
    </source>
</evidence>
<dbReference type="Proteomes" id="UP000593567">
    <property type="component" value="Unassembled WGS sequence"/>
</dbReference>
<dbReference type="FunFam" id="3.30.200.20:FF:001055">
    <property type="entry name" value="Serine/threonine-protein kinase MRCK beta"/>
    <property type="match status" value="1"/>
</dbReference>
<dbReference type="PROSITE" id="PS00107">
    <property type="entry name" value="PROTEIN_KINASE_ATP"/>
    <property type="match status" value="1"/>
</dbReference>
<dbReference type="Gene3D" id="2.30.29.30">
    <property type="entry name" value="Pleckstrin-homology domain (PH domain)/Phosphotyrosine-binding domain (PTB)"/>
    <property type="match status" value="1"/>
</dbReference>
<evidence type="ECO:0000256" key="2">
    <source>
        <dbReference type="ARBA" id="ARBA00012513"/>
    </source>
</evidence>
<dbReference type="PROSITE" id="PS50219">
    <property type="entry name" value="CNH"/>
    <property type="match status" value="1"/>
</dbReference>
<sequence length="1681" mass="188991">MPPPDVSQRIKELEELYIGGVLNSDHQSLSIETLLDILLVLFDECQGSTLRRERNVNGFLTYAKKVVEKVKHYRLSRDDFDTVKIIGKGAFGEVAVVRAKATGRIYAMKILNKWEMLKRAETACFMEERDVLVFGDRRWITNLHYAYQDENYLYLLMDYYVGGDLLTLLSKFDDRLPEDMCVFYIAEMVCAIDSLHRLRYVHRDIKPDNVLIDKSGHIVLADFGSCLKLKDDGTIQSKVAVGTPDYISPEILRAMEDGHGIYGKECDWWSLGICMYEMLYGVTPFYAESLVETYGKIMDHKEGLFDFPNDDSIGEEAKDLMRRLICSRKVRFGQNGIDDFKSHPFFRSIDWDNLQGAEPPFIPEVVDDADTSNFDVEDEEYTIREAAPPTNHSAFSGRHLPFVGFTFSKDCALSDVAVLKNFSEAESAADEVDSLTARAYEKRILKLEQENKETSRKLKEANNTIQSIHHKGGAIALTTPSDDVANLQKEVGELRERVADLQSDKMLIEEELKEAQAGRDEVEVKSAKVLQLEKSNKTINKELSDLKSEVDSQQAKIRQQTKELKDAVTAKKFAMEEFTQLNEKFADIRSQKQKLSRQLREREEELEDIKQKHFTMKTESRNNEKLNRELQAKVEEADSNIAKQMKLRERAENYSKELEMELESARQTQRANISTVSPLDNSAELQRLKQELENVRLEYDEQLEIASHKYRKEVKDLNYQLQEAESRIGDMQEQVTTLRSRLRAGETANSAEESELVKELKAESEKERLVLESQNDTLTQEISQLKNYVNELQSTNKRLQEELDTLSAGETVANWETQISDIIQWVADEKDARGYLQALANKMSEELETLKSTSVGANSQRWQARRSQRLDKMELLNLQSSTKDENAVLEPQLSFMSLLNKEMSSNINIPNPAELFGEEDVDSAPMANGTPHPVSISGASSGSARSSFRSPSVNSSLQAGAVSSRPANTYENTPVSPSLLPVGANIGDKGRSTGGKVNTTLPTISVDRSYTEPQVHNFRVTTFNLPMKCHHCTSLMVGLNRQGTVCETCKYTCHVGCKDKAPAVCPVPADQTKRPLGIDPHKGIGTAYEGFVKVPRVGGIKKGWVKQFVVVCDFKLFLYDIREERNNVTASIVVNQVLDMRDDDFSVSSVLELDVIHASKKDIPCIFKVTTSQLTEPGTKHSVLMLADSPQEKQRWVGALTELHKILKKNDLPNLASYQCKELYDSSLLLLKNPHSACIYDKERMLLGTEDGLHIVETGRDEIARVFGEKKPVYTVQLIPSEQLVLIVSGKQRHVRLVPYLALEGREIEGVKVADSKGCTTTCVGLIRQGSSSCLCVAVKRTVQIYELTRTRLRHRKVKDIQVPGQIQYLSLTNERLIVGYPSVFALYTVQGSGAPLALINNEDQSLSFLMQAPMEAMCAIEVSDKEFLLVFASLAVYVDTRGRRSRAHEIMWPSVPDCVTYIEPHLLCYSEEAIYVFNCQTSEWVQTICLKKPRPLSADGSLSFAFVSDEPRLIYIKPKTVEDKINLPNQQMKGKRKFAIKTVSEQARNNVAATDRRSKLISGPTNFSHVEHMGPHQGMQVLIDLPQAQAKAAGNRHSLAVGPAATSGSNSLRVQNGPGLLASGNSRSHSGLRDRPMSYSYGYHESSSSLDNSSGRNTGSANPSITEVARQDFETDVWIV</sequence>
<dbReference type="InterPro" id="IPR031597">
    <property type="entry name" value="KELK"/>
</dbReference>
<dbReference type="GO" id="GO:0008270">
    <property type="term" value="F:zinc ion binding"/>
    <property type="evidence" value="ECO:0007669"/>
    <property type="project" value="UniProtKB-KW"/>
</dbReference>
<evidence type="ECO:0000256" key="3">
    <source>
        <dbReference type="ARBA" id="ARBA00022527"/>
    </source>
</evidence>
<comment type="similarity">
    <text evidence="1">Belongs to the protein kinase superfamily. AGC Ser/Thr protein kinase family. DMPK subfamily.</text>
</comment>
<dbReference type="FunFam" id="2.30.29.30:FF:000242">
    <property type="entry name" value="serine/threonine-protein kinase MRCK gamma isoform X1"/>
    <property type="match status" value="1"/>
</dbReference>
<dbReference type="InterPro" id="IPR011993">
    <property type="entry name" value="PH-like_dom_sf"/>
</dbReference>
<comment type="catalytic activity">
    <reaction evidence="14">
        <text>L-seryl-[protein] + ATP = O-phospho-L-seryl-[protein] + ADP + H(+)</text>
        <dbReference type="Rhea" id="RHEA:17989"/>
        <dbReference type="Rhea" id="RHEA-COMP:9863"/>
        <dbReference type="Rhea" id="RHEA-COMP:11604"/>
        <dbReference type="ChEBI" id="CHEBI:15378"/>
        <dbReference type="ChEBI" id="CHEBI:29999"/>
        <dbReference type="ChEBI" id="CHEBI:30616"/>
        <dbReference type="ChEBI" id="CHEBI:83421"/>
        <dbReference type="ChEBI" id="CHEBI:456216"/>
        <dbReference type="EC" id="2.7.11.1"/>
    </reaction>
</comment>
<dbReference type="InterPro" id="IPR002219">
    <property type="entry name" value="PKC_DAG/PE"/>
</dbReference>
<dbReference type="Gene3D" id="3.30.200.20">
    <property type="entry name" value="Phosphorylase Kinase, domain 1"/>
    <property type="match status" value="1"/>
</dbReference>
<dbReference type="GO" id="GO:0005524">
    <property type="term" value="F:ATP binding"/>
    <property type="evidence" value="ECO:0007669"/>
    <property type="project" value="UniProtKB-UniRule"/>
</dbReference>
<keyword evidence="3" id="KW-0723">Serine/threonine-protein kinase</keyword>
<evidence type="ECO:0000256" key="11">
    <source>
        <dbReference type="ARBA" id="ARBA00022840"/>
    </source>
</evidence>
<dbReference type="Pfam" id="PF00130">
    <property type="entry name" value="C1_1"/>
    <property type="match status" value="1"/>
</dbReference>
<evidence type="ECO:0000256" key="15">
    <source>
        <dbReference type="PROSITE-ProRule" id="PRU10141"/>
    </source>
</evidence>
<feature type="compositionally biased region" description="Low complexity" evidence="17">
    <location>
        <begin position="933"/>
        <end position="956"/>
    </location>
</feature>
<dbReference type="PANTHER" id="PTHR22988:SF66">
    <property type="entry name" value="SERINE_THREONINE-PROTEIN KINASE GENGHIS KHAN"/>
    <property type="match status" value="1"/>
</dbReference>
<evidence type="ECO:0000256" key="1">
    <source>
        <dbReference type="ARBA" id="ARBA00005719"/>
    </source>
</evidence>
<feature type="domain" description="Phorbol-ester/DAG-type" evidence="20">
    <location>
        <begin position="1015"/>
        <end position="1065"/>
    </location>
</feature>
<dbReference type="EC" id="2.7.11.1" evidence="2"/>
<keyword evidence="6" id="KW-0479">Metal-binding</keyword>
<dbReference type="InterPro" id="IPR000719">
    <property type="entry name" value="Prot_kinase_dom"/>
</dbReference>
<dbReference type="InterPro" id="IPR001180">
    <property type="entry name" value="CNH_dom"/>
</dbReference>
<proteinExistence type="inferred from homology"/>
<evidence type="ECO:0000256" key="7">
    <source>
        <dbReference type="ARBA" id="ARBA00022741"/>
    </source>
</evidence>
<name>A0A7J7K8P2_BUGNE</name>
<dbReference type="GO" id="GO:0005737">
    <property type="term" value="C:cytoplasm"/>
    <property type="evidence" value="ECO:0007669"/>
    <property type="project" value="TreeGrafter"/>
</dbReference>
<dbReference type="GO" id="GO:0004674">
    <property type="term" value="F:protein serine/threonine kinase activity"/>
    <property type="evidence" value="ECO:0007669"/>
    <property type="project" value="UniProtKB-KW"/>
</dbReference>
<evidence type="ECO:0000259" key="18">
    <source>
        <dbReference type="PROSITE" id="PS50003"/>
    </source>
</evidence>
<dbReference type="InterPro" id="IPR050839">
    <property type="entry name" value="Rho-assoc_Ser/Thr_Kinase"/>
</dbReference>
<dbReference type="PROSITE" id="PS50011">
    <property type="entry name" value="PROTEIN_KINASE_DOM"/>
    <property type="match status" value="1"/>
</dbReference>
<dbReference type="InterPro" id="IPR046349">
    <property type="entry name" value="C1-like_sf"/>
</dbReference>
<feature type="compositionally biased region" description="Polar residues" evidence="17">
    <location>
        <begin position="1656"/>
        <end position="1666"/>
    </location>
</feature>
<dbReference type="InterPro" id="IPR057529">
    <property type="entry name" value="MRCK/ROCK_PH"/>
</dbReference>
<keyword evidence="5" id="KW-0808">Transferase</keyword>
<dbReference type="SUPFAM" id="SSF50729">
    <property type="entry name" value="PH domain-like"/>
    <property type="match status" value="1"/>
</dbReference>
<keyword evidence="11 15" id="KW-0067">ATP-binding</keyword>
<dbReference type="FunFam" id="3.30.60.20:FF:000005">
    <property type="entry name" value="Non-specific serine/threonine protein kinase"/>
    <property type="match status" value="1"/>
</dbReference>
<dbReference type="SUPFAM" id="SSF56112">
    <property type="entry name" value="Protein kinase-like (PK-like)"/>
    <property type="match status" value="1"/>
</dbReference>
<feature type="domain" description="Protein kinase" evidence="19">
    <location>
        <begin position="80"/>
        <end position="346"/>
    </location>
</feature>
<dbReference type="Pfam" id="PF15796">
    <property type="entry name" value="KELK"/>
    <property type="match status" value="1"/>
</dbReference>
<dbReference type="InterPro" id="IPR008271">
    <property type="entry name" value="Ser/Thr_kinase_AS"/>
</dbReference>
<evidence type="ECO:0000256" key="16">
    <source>
        <dbReference type="SAM" id="Coils"/>
    </source>
</evidence>
<dbReference type="InterPro" id="IPR001849">
    <property type="entry name" value="PH_domain"/>
</dbReference>
<dbReference type="SMART" id="SM00233">
    <property type="entry name" value="PH"/>
    <property type="match status" value="1"/>
</dbReference>